<dbReference type="SUPFAM" id="SSF111369">
    <property type="entry name" value="HlyD-like secretion proteins"/>
    <property type="match status" value="1"/>
</dbReference>
<feature type="compositionally biased region" description="Low complexity" evidence="5">
    <location>
        <begin position="429"/>
        <end position="445"/>
    </location>
</feature>
<comment type="similarity">
    <text evidence="2">Belongs to the membrane fusion protein (MFP) (TC 8.A.1) family.</text>
</comment>
<feature type="domain" description="CzcB-like C-terminal circularly permuted SH3-like" evidence="8">
    <location>
        <begin position="372"/>
        <end position="425"/>
    </location>
</feature>
<dbReference type="Gene3D" id="2.40.30.170">
    <property type="match status" value="1"/>
</dbReference>
<protein>
    <submittedName>
        <fullName evidence="9">Efflux RND transporter periplasmic adaptor subunit</fullName>
    </submittedName>
</protein>
<keyword evidence="6" id="KW-1133">Transmembrane helix</keyword>
<dbReference type="Proteomes" id="UP000245368">
    <property type="component" value="Chromosome"/>
</dbReference>
<evidence type="ECO:0000256" key="5">
    <source>
        <dbReference type="SAM" id="MobiDB-lite"/>
    </source>
</evidence>
<dbReference type="PANTHER" id="PTHR32347">
    <property type="entry name" value="EFFLUX SYSTEM COMPONENT YKNX-RELATED"/>
    <property type="match status" value="1"/>
</dbReference>
<feature type="region of interest" description="Disordered" evidence="5">
    <location>
        <begin position="429"/>
        <end position="458"/>
    </location>
</feature>
<dbReference type="GO" id="GO:0016020">
    <property type="term" value="C:membrane"/>
    <property type="evidence" value="ECO:0007669"/>
    <property type="project" value="InterPro"/>
</dbReference>
<dbReference type="AlphaFoldDB" id="A0A2Z3JN01"/>
<dbReference type="SUPFAM" id="SSF56954">
    <property type="entry name" value="Outer membrane efflux proteins (OEP)"/>
    <property type="match status" value="1"/>
</dbReference>
<evidence type="ECO:0000313" key="10">
    <source>
        <dbReference type="Proteomes" id="UP000245368"/>
    </source>
</evidence>
<name>A0A2Z3JN01_9DEIO</name>
<dbReference type="PANTHER" id="PTHR32347:SF14">
    <property type="entry name" value="EFFLUX SYSTEM COMPONENT YKNX-RELATED"/>
    <property type="match status" value="1"/>
</dbReference>
<organism evidence="9 10">
    <name type="scientific">Deinococcus irradiatisoli</name>
    <dbReference type="NCBI Taxonomy" id="2202254"/>
    <lineage>
        <taxon>Bacteria</taxon>
        <taxon>Thermotogati</taxon>
        <taxon>Deinococcota</taxon>
        <taxon>Deinococci</taxon>
        <taxon>Deinococcales</taxon>
        <taxon>Deinococcaceae</taxon>
        <taxon>Deinococcus</taxon>
    </lineage>
</organism>
<dbReference type="InterPro" id="IPR058649">
    <property type="entry name" value="CzcB_C"/>
</dbReference>
<feature type="coiled-coil region" evidence="4">
    <location>
        <begin position="186"/>
        <end position="213"/>
    </location>
</feature>
<dbReference type="GO" id="GO:0030313">
    <property type="term" value="C:cell envelope"/>
    <property type="evidence" value="ECO:0007669"/>
    <property type="project" value="UniProtKB-SubCell"/>
</dbReference>
<keyword evidence="10" id="KW-1185">Reference proteome</keyword>
<evidence type="ECO:0000256" key="4">
    <source>
        <dbReference type="SAM" id="Coils"/>
    </source>
</evidence>
<comment type="subcellular location">
    <subcellularLocation>
        <location evidence="1">Cell envelope</location>
    </subcellularLocation>
</comment>
<keyword evidence="6" id="KW-0812">Transmembrane</keyword>
<dbReference type="InterPro" id="IPR006143">
    <property type="entry name" value="RND_pump_MFP"/>
</dbReference>
<evidence type="ECO:0000256" key="2">
    <source>
        <dbReference type="ARBA" id="ARBA00009477"/>
    </source>
</evidence>
<feature type="domain" description="CusB-like beta-barrel" evidence="7">
    <location>
        <begin position="293"/>
        <end position="366"/>
    </location>
</feature>
<dbReference type="Gene3D" id="2.40.420.20">
    <property type="match status" value="1"/>
</dbReference>
<evidence type="ECO:0000259" key="7">
    <source>
        <dbReference type="Pfam" id="PF25954"/>
    </source>
</evidence>
<proteinExistence type="inferred from homology"/>
<dbReference type="Pfam" id="PF25954">
    <property type="entry name" value="Beta-barrel_RND_2"/>
    <property type="match status" value="1"/>
</dbReference>
<evidence type="ECO:0000256" key="6">
    <source>
        <dbReference type="SAM" id="Phobius"/>
    </source>
</evidence>
<evidence type="ECO:0000256" key="1">
    <source>
        <dbReference type="ARBA" id="ARBA00004196"/>
    </source>
</evidence>
<dbReference type="FunFam" id="2.40.30.170:FF:000010">
    <property type="entry name" value="Efflux RND transporter periplasmic adaptor subunit"/>
    <property type="match status" value="1"/>
</dbReference>
<reference evidence="9 10" key="1">
    <citation type="submission" date="2018-05" db="EMBL/GenBank/DDBJ databases">
        <title>Complete Genome Sequence of Deinococcus sp. strain 17bor-2.</title>
        <authorList>
            <person name="Srinivasan S."/>
        </authorList>
    </citation>
    <scope>NUCLEOTIDE SEQUENCE [LARGE SCALE GENOMIC DNA]</scope>
    <source>
        <strain evidence="9 10">17bor-2</strain>
    </source>
</reference>
<keyword evidence="6" id="KW-0472">Membrane</keyword>
<dbReference type="RefSeq" id="WP_109827895.1">
    <property type="nucleotide sequence ID" value="NZ_CP029494.1"/>
</dbReference>
<dbReference type="KEGG" id="dez:DKM44_13795"/>
<evidence type="ECO:0000313" key="9">
    <source>
        <dbReference type="EMBL" id="AWN24169.1"/>
    </source>
</evidence>
<dbReference type="Pfam" id="PF25975">
    <property type="entry name" value="CzcB_C"/>
    <property type="match status" value="1"/>
</dbReference>
<dbReference type="GO" id="GO:0022857">
    <property type="term" value="F:transmembrane transporter activity"/>
    <property type="evidence" value="ECO:0007669"/>
    <property type="project" value="InterPro"/>
</dbReference>
<accession>A0A2Z3JN01</accession>
<feature type="compositionally biased region" description="Gly residues" evidence="5">
    <location>
        <begin position="446"/>
        <end position="458"/>
    </location>
</feature>
<dbReference type="EMBL" id="CP029494">
    <property type="protein sequence ID" value="AWN24169.1"/>
    <property type="molecule type" value="Genomic_DNA"/>
</dbReference>
<dbReference type="NCBIfam" id="TIGR01730">
    <property type="entry name" value="RND_mfp"/>
    <property type="match status" value="1"/>
</dbReference>
<evidence type="ECO:0000256" key="3">
    <source>
        <dbReference type="ARBA" id="ARBA00023054"/>
    </source>
</evidence>
<dbReference type="InterPro" id="IPR050465">
    <property type="entry name" value="UPF0194_transport"/>
</dbReference>
<keyword evidence="3 4" id="KW-0175">Coiled coil</keyword>
<sequence length="458" mass="46645">MSTPARPTIVAAPRRKKRRVWPWVTLALLIGGGGAWYYRHTQADSSAAVVTVQTATATPGEVKVSVSGPGTLAAAASSSVSATTGGTLTLVPTVGDRVTKGQLIARLQSTTADTGVQNAQLALQKAQAQLASLRASQASTRAQDAQSLVSAQQSVTSAQSALTTAQQTYSNQQQLYAVGGVSAQDLEAARVSAQNAQQSLSTAQQALAALRAQQGAKAQASQQDLSSSELAVQQAQVSLQDAQTTRAGVKLYAPISGTVATVPVSAGQSVTGSSVGGTVIATLIDTRQIDLPVQVDETEIGNVKVGQPAEVTLDALDGQTFDGQVTRISPEATTESGIAYFTVTVRLPNPDGVLRPGMTAEAEIIQSQASGLTIPKKAVETVRTRSYVQLQQPGGTAERTRVRTGADDGTTIIVTEGLKPGDVVVLPGAAASTSTGGSSSGTRTNGRGGFGGGFGGPP</sequence>
<evidence type="ECO:0000259" key="8">
    <source>
        <dbReference type="Pfam" id="PF25975"/>
    </source>
</evidence>
<gene>
    <name evidence="9" type="ORF">DKM44_13795</name>
</gene>
<feature type="transmembrane region" description="Helical" evidence="6">
    <location>
        <begin position="20"/>
        <end position="38"/>
    </location>
</feature>
<feature type="coiled-coil region" evidence="4">
    <location>
        <begin position="116"/>
        <end position="143"/>
    </location>
</feature>
<dbReference type="InterPro" id="IPR058792">
    <property type="entry name" value="Beta-barrel_RND_2"/>
</dbReference>
<dbReference type="OrthoDB" id="9791520at2"/>